<dbReference type="GO" id="GO:0043137">
    <property type="term" value="P:DNA replication, removal of RNA primer"/>
    <property type="evidence" value="ECO:0007669"/>
    <property type="project" value="TreeGrafter"/>
</dbReference>
<gene>
    <name evidence="9" type="ORF">PYCCODRAFT_1524077</name>
</gene>
<reference evidence="9 10" key="1">
    <citation type="journal article" date="2015" name="Biotechnol. Biofuels">
        <title>Enhanced degradation of softwood versus hardwood by the white-rot fungus Pycnoporus coccineus.</title>
        <authorList>
            <person name="Couturier M."/>
            <person name="Navarro D."/>
            <person name="Chevret D."/>
            <person name="Henrissat B."/>
            <person name="Piumi F."/>
            <person name="Ruiz-Duenas F.J."/>
            <person name="Martinez A.T."/>
            <person name="Grigoriev I.V."/>
            <person name="Riley R."/>
            <person name="Lipzen A."/>
            <person name="Berrin J.G."/>
            <person name="Master E.R."/>
            <person name="Rosso M.N."/>
        </authorList>
    </citation>
    <scope>NUCLEOTIDE SEQUENCE [LARGE SCALE GENOMIC DNA]</scope>
    <source>
        <strain evidence="9 10">BRFM310</strain>
    </source>
</reference>
<evidence type="ECO:0000256" key="4">
    <source>
        <dbReference type="ARBA" id="ARBA00022722"/>
    </source>
</evidence>
<dbReference type="Proteomes" id="UP000193067">
    <property type="component" value="Unassembled WGS sequence"/>
</dbReference>
<dbReference type="InterPro" id="IPR012337">
    <property type="entry name" value="RNaseH-like_sf"/>
</dbReference>
<evidence type="ECO:0000313" key="9">
    <source>
        <dbReference type="EMBL" id="OSC98167.1"/>
    </source>
</evidence>
<comment type="catalytic activity">
    <reaction evidence="1">
        <text>Endonucleolytic cleavage to 5'-phosphomonoester.</text>
        <dbReference type="EC" id="3.1.26.4"/>
    </reaction>
</comment>
<dbReference type="InterPro" id="IPR002156">
    <property type="entry name" value="RNaseH_domain"/>
</dbReference>
<dbReference type="AlphaFoldDB" id="A0A1Y2IAL4"/>
<sequence>MKQGTPLASAFRVFAPQQDEALRPARVVRQYAVADEEVEVFTDGSCRHGGTADARAGSGLWFGRGDPRNSGERVPYIDQSNQIAEIYAVAMAHRATPPFAPLHIVSDSKYVVDGLTKHLAMWEKKGWIGVANAGAFMDAAALLRTRSAPTTFRWVKGHTGVEGNEGADALANQGANLDRQFLPTHKIPPREFLMSGALLKEASQRILYRGIMARQPQQERRATGKNLRLIEDAIKAWGQRAPASGALWEKLRRDPIAKKTRDFLWKCIHGAYRVGHYWDKIPGYEGRARCTTCGVVETMEHILQDCRATETDLVWRMVRTTLDHVGIKLGEKPSFGLYLGAAALEVTNGEGSRRPGATRLARILIPEAAYLVWRLRCRRVIEWCGQSNRSHSERAICNEWLALLAKRLRVEQMAASAPYAKASKVSAHKVSETWRGIADADPSQAEEWAGSPGVLVGILPCLTRALIGAQAGGSPTLGS</sequence>
<dbReference type="PANTHER" id="PTHR10642">
    <property type="entry name" value="RIBONUCLEASE H1"/>
    <property type="match status" value="1"/>
</dbReference>
<dbReference type="InterPro" id="IPR050092">
    <property type="entry name" value="RNase_H"/>
</dbReference>
<dbReference type="Gene3D" id="3.30.420.10">
    <property type="entry name" value="Ribonuclease H-like superfamily/Ribonuclease H"/>
    <property type="match status" value="1"/>
</dbReference>
<evidence type="ECO:0000259" key="8">
    <source>
        <dbReference type="PROSITE" id="PS50879"/>
    </source>
</evidence>
<dbReference type="OrthoDB" id="2752996at2759"/>
<keyword evidence="4" id="KW-0540">Nuclease</keyword>
<comment type="similarity">
    <text evidence="2">Belongs to the RNase H family.</text>
</comment>
<keyword evidence="5" id="KW-0479">Metal-binding</keyword>
<dbReference type="CDD" id="cd09280">
    <property type="entry name" value="RNase_HI_eukaryote_like"/>
    <property type="match status" value="1"/>
</dbReference>
<evidence type="ECO:0000313" key="10">
    <source>
        <dbReference type="Proteomes" id="UP000193067"/>
    </source>
</evidence>
<evidence type="ECO:0000256" key="5">
    <source>
        <dbReference type="ARBA" id="ARBA00022723"/>
    </source>
</evidence>
<accession>A0A1Y2IAL4</accession>
<dbReference type="Pfam" id="PF00075">
    <property type="entry name" value="RNase_H"/>
    <property type="match status" value="1"/>
</dbReference>
<keyword evidence="7" id="KW-0378">Hydrolase</keyword>
<protein>
    <recommendedName>
        <fullName evidence="3">ribonuclease H</fullName>
        <ecNumber evidence="3">3.1.26.4</ecNumber>
    </recommendedName>
</protein>
<evidence type="ECO:0000256" key="7">
    <source>
        <dbReference type="ARBA" id="ARBA00022801"/>
    </source>
</evidence>
<dbReference type="SUPFAM" id="SSF53098">
    <property type="entry name" value="Ribonuclease H-like"/>
    <property type="match status" value="1"/>
</dbReference>
<dbReference type="PANTHER" id="PTHR10642:SF26">
    <property type="entry name" value="RIBONUCLEASE H1"/>
    <property type="match status" value="1"/>
</dbReference>
<evidence type="ECO:0000256" key="1">
    <source>
        <dbReference type="ARBA" id="ARBA00000077"/>
    </source>
</evidence>
<proteinExistence type="inferred from homology"/>
<keyword evidence="6" id="KW-0255">Endonuclease</keyword>
<dbReference type="GO" id="GO:0046872">
    <property type="term" value="F:metal ion binding"/>
    <property type="evidence" value="ECO:0007669"/>
    <property type="project" value="UniProtKB-KW"/>
</dbReference>
<dbReference type="EMBL" id="KZ084141">
    <property type="protein sequence ID" value="OSC98167.1"/>
    <property type="molecule type" value="Genomic_DNA"/>
</dbReference>
<dbReference type="GO" id="GO:0003676">
    <property type="term" value="F:nucleic acid binding"/>
    <property type="evidence" value="ECO:0007669"/>
    <property type="project" value="InterPro"/>
</dbReference>
<dbReference type="GO" id="GO:0004523">
    <property type="term" value="F:RNA-DNA hybrid ribonuclease activity"/>
    <property type="evidence" value="ECO:0007669"/>
    <property type="project" value="UniProtKB-EC"/>
</dbReference>
<dbReference type="STRING" id="1353009.A0A1Y2IAL4"/>
<keyword evidence="10" id="KW-1185">Reference proteome</keyword>
<evidence type="ECO:0000256" key="6">
    <source>
        <dbReference type="ARBA" id="ARBA00022759"/>
    </source>
</evidence>
<evidence type="ECO:0000256" key="2">
    <source>
        <dbReference type="ARBA" id="ARBA00005300"/>
    </source>
</evidence>
<organism evidence="9 10">
    <name type="scientific">Trametes coccinea (strain BRFM310)</name>
    <name type="common">Pycnoporus coccineus</name>
    <dbReference type="NCBI Taxonomy" id="1353009"/>
    <lineage>
        <taxon>Eukaryota</taxon>
        <taxon>Fungi</taxon>
        <taxon>Dikarya</taxon>
        <taxon>Basidiomycota</taxon>
        <taxon>Agaricomycotina</taxon>
        <taxon>Agaricomycetes</taxon>
        <taxon>Polyporales</taxon>
        <taxon>Polyporaceae</taxon>
        <taxon>Trametes</taxon>
    </lineage>
</organism>
<dbReference type="PROSITE" id="PS50879">
    <property type="entry name" value="RNASE_H_1"/>
    <property type="match status" value="1"/>
</dbReference>
<dbReference type="InterPro" id="IPR036397">
    <property type="entry name" value="RNaseH_sf"/>
</dbReference>
<name>A0A1Y2IAL4_TRAC3</name>
<dbReference type="EC" id="3.1.26.4" evidence="3"/>
<feature type="domain" description="RNase H type-1" evidence="8">
    <location>
        <begin position="34"/>
        <end position="176"/>
    </location>
</feature>
<evidence type="ECO:0000256" key="3">
    <source>
        <dbReference type="ARBA" id="ARBA00012180"/>
    </source>
</evidence>